<keyword evidence="2" id="KW-1133">Transmembrane helix</keyword>
<reference evidence="3 4" key="1">
    <citation type="submission" date="2019-03" db="EMBL/GenBank/DDBJ databases">
        <title>Sequencing 23 genomes of Wallemia ichthyophaga.</title>
        <authorList>
            <person name="Gostincar C."/>
        </authorList>
    </citation>
    <scope>NUCLEOTIDE SEQUENCE [LARGE SCALE GENOMIC DNA]</scope>
    <source>
        <strain evidence="3 4">EXF-6200</strain>
    </source>
</reference>
<accession>A0A4T0HIY1</accession>
<feature type="transmembrane region" description="Helical" evidence="2">
    <location>
        <begin position="104"/>
        <end position="125"/>
    </location>
</feature>
<sequence>MDDTKYVFNQIPSIDDTIRAIKDLKIYNKLFNDILIITALFGFSFLLSLHILKHYTNFDNSTHAHAHADFYKPLIRAPILLCAGFGCLALSIQDAPFESQVGLVINTFIYSAATTYLDSCIALFNRTNHTGSIRQQLTNVIISILSLLTIVLTYYDQRLWSLVIFLLGYNVIKSSSYEPDEWLQSYAMCTLLPLIPNTWSKSTIFAITVSLTVISVSRRWYNEQHGREFFKSVEFVHPIMCCMTLEGNVTQAIYCSMMFASVALMLRPTGNPEKIGWNDVFVALQIFTLTQYTVAMGVDFEHLFSLLALSFRDLRIGQKFVVAGYLIQYGIFFIIPVFGLMFLLDKFDAPNFAIFLMHMVFASMAMLLILLGGLICNPQSETAESSLKVPLQAAISYNLIAPVSFYCSSLISRQLKRKKTARKDKSRLVPVPGVKPRQGN</sequence>
<feature type="transmembrane region" description="Helical" evidence="2">
    <location>
        <begin position="202"/>
        <end position="221"/>
    </location>
</feature>
<gene>
    <name evidence="3" type="ORF">E3P86_01169</name>
</gene>
<proteinExistence type="predicted"/>
<comment type="caution">
    <text evidence="3">The sequence shown here is derived from an EMBL/GenBank/DDBJ whole genome shotgun (WGS) entry which is preliminary data.</text>
</comment>
<feature type="transmembrane region" description="Helical" evidence="2">
    <location>
        <begin position="73"/>
        <end position="92"/>
    </location>
</feature>
<feature type="transmembrane region" description="Helical" evidence="2">
    <location>
        <begin position="137"/>
        <end position="155"/>
    </location>
</feature>
<protein>
    <submittedName>
        <fullName evidence="3">Uncharacterized protein</fullName>
    </submittedName>
</protein>
<evidence type="ECO:0000313" key="3">
    <source>
        <dbReference type="EMBL" id="TIB39336.1"/>
    </source>
</evidence>
<organism evidence="3 4">
    <name type="scientific">Wallemia ichthyophaga</name>
    <dbReference type="NCBI Taxonomy" id="245174"/>
    <lineage>
        <taxon>Eukaryota</taxon>
        <taxon>Fungi</taxon>
        <taxon>Dikarya</taxon>
        <taxon>Basidiomycota</taxon>
        <taxon>Wallemiomycotina</taxon>
        <taxon>Wallemiomycetes</taxon>
        <taxon>Wallemiales</taxon>
        <taxon>Wallemiaceae</taxon>
        <taxon>Wallemia</taxon>
    </lineage>
</organism>
<feature type="region of interest" description="Disordered" evidence="1">
    <location>
        <begin position="421"/>
        <end position="440"/>
    </location>
</feature>
<feature type="transmembrane region" description="Helical" evidence="2">
    <location>
        <begin position="355"/>
        <end position="375"/>
    </location>
</feature>
<feature type="transmembrane region" description="Helical" evidence="2">
    <location>
        <begin position="320"/>
        <end position="343"/>
    </location>
</feature>
<evidence type="ECO:0000256" key="2">
    <source>
        <dbReference type="SAM" id="Phobius"/>
    </source>
</evidence>
<feature type="transmembrane region" description="Helical" evidence="2">
    <location>
        <begin position="34"/>
        <end position="52"/>
    </location>
</feature>
<keyword evidence="2" id="KW-0472">Membrane</keyword>
<evidence type="ECO:0000256" key="1">
    <source>
        <dbReference type="SAM" id="MobiDB-lite"/>
    </source>
</evidence>
<name>A0A4T0HIY1_WALIC</name>
<dbReference type="AlphaFoldDB" id="A0A4T0HIY1"/>
<keyword evidence="2" id="KW-0812">Transmembrane</keyword>
<dbReference type="Proteomes" id="UP000310689">
    <property type="component" value="Unassembled WGS sequence"/>
</dbReference>
<evidence type="ECO:0000313" key="4">
    <source>
        <dbReference type="Proteomes" id="UP000310689"/>
    </source>
</evidence>
<dbReference type="EMBL" id="SPOI01000035">
    <property type="protein sequence ID" value="TIB39336.1"/>
    <property type="molecule type" value="Genomic_DNA"/>
</dbReference>